<dbReference type="Pfam" id="PF11716">
    <property type="entry name" value="MDMPI_N"/>
    <property type="match status" value="1"/>
</dbReference>
<dbReference type="Pfam" id="PF07398">
    <property type="entry name" value="MDMPI_C"/>
    <property type="match status" value="1"/>
</dbReference>
<dbReference type="InterPro" id="IPR017517">
    <property type="entry name" value="Maleyloyr_isom"/>
</dbReference>
<dbReference type="Gene3D" id="3.30.1050.20">
    <property type="match status" value="1"/>
</dbReference>
<dbReference type="GO" id="GO:0016853">
    <property type="term" value="F:isomerase activity"/>
    <property type="evidence" value="ECO:0007669"/>
    <property type="project" value="UniProtKB-KW"/>
</dbReference>
<dbReference type="Proteomes" id="UP001596380">
    <property type="component" value="Unassembled WGS sequence"/>
</dbReference>
<feature type="domain" description="Mycothiol-dependent maleylpyruvate isomerase metal-binding" evidence="2">
    <location>
        <begin position="13"/>
        <end position="148"/>
    </location>
</feature>
<evidence type="ECO:0000259" key="1">
    <source>
        <dbReference type="Pfam" id="PF07398"/>
    </source>
</evidence>
<evidence type="ECO:0000313" key="3">
    <source>
        <dbReference type="EMBL" id="MFC6880302.1"/>
    </source>
</evidence>
<comment type="caution">
    <text evidence="3">The sequence shown here is derived from an EMBL/GenBank/DDBJ whole genome shotgun (WGS) entry which is preliminary data.</text>
</comment>
<reference evidence="4" key="1">
    <citation type="journal article" date="2019" name="Int. J. Syst. Evol. Microbiol.">
        <title>The Global Catalogue of Microorganisms (GCM) 10K type strain sequencing project: providing services to taxonomists for standard genome sequencing and annotation.</title>
        <authorList>
            <consortium name="The Broad Institute Genomics Platform"/>
            <consortium name="The Broad Institute Genome Sequencing Center for Infectious Disease"/>
            <person name="Wu L."/>
            <person name="Ma J."/>
        </authorList>
    </citation>
    <scope>NUCLEOTIDE SEQUENCE [LARGE SCALE GENOMIC DNA]</scope>
    <source>
        <strain evidence="4">JCM 3369</strain>
    </source>
</reference>
<dbReference type="NCBIfam" id="TIGR03083">
    <property type="entry name" value="maleylpyruvate isomerase family mycothiol-dependent enzyme"/>
    <property type="match status" value="1"/>
</dbReference>
<dbReference type="Gene3D" id="1.20.120.450">
    <property type="entry name" value="dinb family like domain"/>
    <property type="match status" value="1"/>
</dbReference>
<dbReference type="SUPFAM" id="SSF55718">
    <property type="entry name" value="SCP-like"/>
    <property type="match status" value="1"/>
</dbReference>
<keyword evidence="3" id="KW-0413">Isomerase</keyword>
<dbReference type="SUPFAM" id="SSF109854">
    <property type="entry name" value="DinB/YfiT-like putative metalloenzymes"/>
    <property type="match status" value="1"/>
</dbReference>
<dbReference type="InterPro" id="IPR024344">
    <property type="entry name" value="MDMPI_metal-binding"/>
</dbReference>
<feature type="domain" description="MDMPI C-terminal" evidence="1">
    <location>
        <begin position="217"/>
        <end position="264"/>
    </location>
</feature>
<evidence type="ECO:0000313" key="4">
    <source>
        <dbReference type="Proteomes" id="UP001596380"/>
    </source>
</evidence>
<sequence>MFEPDAELEKIVAATEGLLATAAGFQEAELREASLLPGWTRGHVLTHVARNADGGTRLLDWARTGVESYEYPSMEARAAEIEEGAGRGRAALLADVRQSAQRFSDAYRRMPSDAWERIVRWTSGAEYPAERAADARLCEVLVHHVDLRGAFRPSDWPADFVTDMLGRAVAAFAKRRPRPTEKAAGNRRTAARGTWEVDDEFARRKGKAASGYYAAGMRLHLHATDTDARYELTPEADVPVVSGPQTELLAWLMGRTDGSALSTEDGKPPPSPPFLY</sequence>
<dbReference type="EMBL" id="JBHSXS010000004">
    <property type="protein sequence ID" value="MFC6880302.1"/>
    <property type="molecule type" value="Genomic_DNA"/>
</dbReference>
<name>A0ABW2CFT5_9ACTN</name>
<protein>
    <submittedName>
        <fullName evidence="3">Maleylpyruvate isomerase family mycothiol-dependent enzyme</fullName>
    </submittedName>
</protein>
<dbReference type="InterPro" id="IPR010872">
    <property type="entry name" value="MDMPI_C-term_domain"/>
</dbReference>
<organism evidence="3 4">
    <name type="scientific">Actinomadura yumaensis</name>
    <dbReference type="NCBI Taxonomy" id="111807"/>
    <lineage>
        <taxon>Bacteria</taxon>
        <taxon>Bacillati</taxon>
        <taxon>Actinomycetota</taxon>
        <taxon>Actinomycetes</taxon>
        <taxon>Streptosporangiales</taxon>
        <taxon>Thermomonosporaceae</taxon>
        <taxon>Actinomadura</taxon>
    </lineage>
</organism>
<dbReference type="InterPro" id="IPR034660">
    <property type="entry name" value="DinB/YfiT-like"/>
</dbReference>
<dbReference type="InterPro" id="IPR036527">
    <property type="entry name" value="SCP2_sterol-bd_dom_sf"/>
</dbReference>
<proteinExistence type="predicted"/>
<keyword evidence="4" id="KW-1185">Reference proteome</keyword>
<accession>A0ABW2CFT5</accession>
<evidence type="ECO:0000259" key="2">
    <source>
        <dbReference type="Pfam" id="PF11716"/>
    </source>
</evidence>
<dbReference type="RefSeq" id="WP_160820773.1">
    <property type="nucleotide sequence ID" value="NZ_JBHSXE010000001.1"/>
</dbReference>
<gene>
    <name evidence="3" type="ORF">ACFQKB_11065</name>
</gene>